<evidence type="ECO:0000313" key="3">
    <source>
        <dbReference type="Proteomes" id="UP000664545"/>
    </source>
</evidence>
<dbReference type="EMBL" id="JAFJZZ010000001">
    <property type="protein sequence ID" value="MBN7772269.1"/>
    <property type="molecule type" value="Genomic_DNA"/>
</dbReference>
<proteinExistence type="predicted"/>
<sequence>MRKKFLAVLLIITILVGFSACGDPKTKDDTPNKGNSPAKSSETQKADLYAVTETLCVKDGENYAGETILTTIDFAGFKYNFSESQETLFIYFKLTDEGQKTLNEKTYKYVAAPGFLSIWVGDELICTNKLWSQITTDEFVVLVKDIKEDNAEAVINKIKGTPRISSVSQEQTTQETLPSIDNWKKEVISDKPGETHIQYSIVKEDGNNLIVLDVQYMTEEKDLDNDNQLEIIVYQKGDKRNIGIYDLIDGTLKYIDVKSRLGATWSEYMGNMGNVDSAYSNYIEVAFEDLTKEVHYDVYKYDKGKLVYVCPFYDALRKY</sequence>
<organism evidence="2 3">
    <name type="scientific">Clostridium aminobutyricum</name>
    <dbReference type="NCBI Taxonomy" id="33953"/>
    <lineage>
        <taxon>Bacteria</taxon>
        <taxon>Bacillati</taxon>
        <taxon>Bacillota</taxon>
        <taxon>Clostridia</taxon>
        <taxon>Eubacteriales</taxon>
        <taxon>Clostridiaceae</taxon>
        <taxon>Clostridium</taxon>
    </lineage>
</organism>
<keyword evidence="3" id="KW-1185">Reference proteome</keyword>
<protein>
    <submittedName>
        <fullName evidence="2">Uncharacterized protein</fullName>
    </submittedName>
</protein>
<accession>A0A939D677</accession>
<evidence type="ECO:0000313" key="2">
    <source>
        <dbReference type="EMBL" id="MBN7772269.1"/>
    </source>
</evidence>
<dbReference type="Proteomes" id="UP000664545">
    <property type="component" value="Unassembled WGS sequence"/>
</dbReference>
<dbReference type="PROSITE" id="PS51257">
    <property type="entry name" value="PROKAR_LIPOPROTEIN"/>
    <property type="match status" value="1"/>
</dbReference>
<dbReference type="RefSeq" id="WP_206581085.1">
    <property type="nucleotide sequence ID" value="NZ_JAFJZZ010000001.1"/>
</dbReference>
<evidence type="ECO:0000256" key="1">
    <source>
        <dbReference type="SAM" id="SignalP"/>
    </source>
</evidence>
<dbReference type="AlphaFoldDB" id="A0A939D677"/>
<keyword evidence="1" id="KW-0732">Signal</keyword>
<comment type="caution">
    <text evidence="2">The sequence shown here is derived from an EMBL/GenBank/DDBJ whole genome shotgun (WGS) entry which is preliminary data.</text>
</comment>
<name>A0A939D677_CLOAM</name>
<gene>
    <name evidence="2" type="ORF">JYB65_02735</name>
</gene>
<reference evidence="2" key="1">
    <citation type="submission" date="2021-02" db="EMBL/GenBank/DDBJ databases">
        <title>Abyssanaerobacter marinus gen.nov., sp., nov, anaerobic bacterium isolated from the Onnuri vent field of Indian Ocean and suggestion of Mogibacteriaceae fam. nov., and proposal of reclassification of ambiguous this family's genus member.</title>
        <authorList>
            <person name="Kim Y.J."/>
            <person name="Yang J.-A."/>
        </authorList>
    </citation>
    <scope>NUCLEOTIDE SEQUENCE</scope>
    <source>
        <strain evidence="2">DSM 2634</strain>
    </source>
</reference>
<feature type="signal peptide" evidence="1">
    <location>
        <begin position="1"/>
        <end position="22"/>
    </location>
</feature>
<feature type="chain" id="PRO_5037644543" evidence="1">
    <location>
        <begin position="23"/>
        <end position="319"/>
    </location>
</feature>